<dbReference type="InterPro" id="IPR036388">
    <property type="entry name" value="WH-like_DNA-bd_sf"/>
</dbReference>
<dbReference type="AlphaFoldDB" id="A0A0R3N2T1"/>
<keyword evidence="7" id="KW-1185">Reference proteome</keyword>
<comment type="similarity">
    <text evidence="1">Belongs to the LysR transcriptional regulatory family.</text>
</comment>
<accession>A0A0R3N2T1</accession>
<gene>
    <name evidence="6" type="ORF">CQ13_24385</name>
</gene>
<reference evidence="6 7" key="1">
    <citation type="submission" date="2014-03" db="EMBL/GenBank/DDBJ databases">
        <title>Bradyrhizobium valentinum sp. nov., isolated from effective nodules of Lupinus mariae-josephae, a lupine endemic of basic-lime soils in Eastern Spain.</title>
        <authorList>
            <person name="Duran D."/>
            <person name="Rey L."/>
            <person name="Navarro A."/>
            <person name="Busquets A."/>
            <person name="Imperial J."/>
            <person name="Ruiz-Argueso T."/>
        </authorList>
    </citation>
    <scope>NUCLEOTIDE SEQUENCE [LARGE SCALE GENOMIC DNA]</scope>
    <source>
        <strain evidence="6 7">Ro19</strain>
    </source>
</reference>
<dbReference type="EMBL" id="LLYA01000153">
    <property type="protein sequence ID" value="KRR24559.1"/>
    <property type="molecule type" value="Genomic_DNA"/>
</dbReference>
<name>A0A0R3N2T1_9BRAD</name>
<comment type="caution">
    <text evidence="6">The sequence shown here is derived from an EMBL/GenBank/DDBJ whole genome shotgun (WGS) entry which is preliminary data.</text>
</comment>
<dbReference type="InterPro" id="IPR036390">
    <property type="entry name" value="WH_DNA-bd_sf"/>
</dbReference>
<dbReference type="GO" id="GO:0003700">
    <property type="term" value="F:DNA-binding transcription factor activity"/>
    <property type="evidence" value="ECO:0007669"/>
    <property type="project" value="InterPro"/>
</dbReference>
<keyword evidence="2" id="KW-0805">Transcription regulation</keyword>
<dbReference type="PANTHER" id="PTHR30537">
    <property type="entry name" value="HTH-TYPE TRANSCRIPTIONAL REGULATOR"/>
    <property type="match status" value="1"/>
</dbReference>
<sequence length="202" mass="21496">MDGILVSYRLPPLNGLRAFEAAGRHLSFKLAAQELSVTPGAVSQQIKHLEQILGVPLFQRMPRGLTLTGHGEAMLPTISDAFERMSAAADAVARTLPTKALRLGVSPNLTDDPHGLLAKLANTEQSPDYVLITSTDDVANLLSGALDAILRPGPGPYPGMHAEVLNLHQAFSPHAQASLVVWPGLAKCREFLKTRSLLGSPG</sequence>
<evidence type="ECO:0000313" key="7">
    <source>
        <dbReference type="Proteomes" id="UP000052023"/>
    </source>
</evidence>
<dbReference type="SUPFAM" id="SSF46785">
    <property type="entry name" value="Winged helix' DNA-binding domain"/>
    <property type="match status" value="1"/>
</dbReference>
<dbReference type="FunFam" id="1.10.10.10:FF:000038">
    <property type="entry name" value="Glycine cleavage system transcriptional activator"/>
    <property type="match status" value="1"/>
</dbReference>
<dbReference type="InterPro" id="IPR058163">
    <property type="entry name" value="LysR-type_TF_proteobact-type"/>
</dbReference>
<dbReference type="PRINTS" id="PR00039">
    <property type="entry name" value="HTHLYSR"/>
</dbReference>
<dbReference type="Gene3D" id="1.10.10.10">
    <property type="entry name" value="Winged helix-like DNA-binding domain superfamily/Winged helix DNA-binding domain"/>
    <property type="match status" value="1"/>
</dbReference>
<dbReference type="Proteomes" id="UP000052023">
    <property type="component" value="Unassembled WGS sequence"/>
</dbReference>
<dbReference type="Pfam" id="PF00126">
    <property type="entry name" value="HTH_1"/>
    <property type="match status" value="1"/>
</dbReference>
<dbReference type="PANTHER" id="PTHR30537:SF74">
    <property type="entry name" value="HTH-TYPE TRANSCRIPTIONAL REGULATOR TRPI"/>
    <property type="match status" value="1"/>
</dbReference>
<evidence type="ECO:0000313" key="6">
    <source>
        <dbReference type="EMBL" id="KRR24559.1"/>
    </source>
</evidence>
<evidence type="ECO:0000259" key="5">
    <source>
        <dbReference type="PROSITE" id="PS50931"/>
    </source>
</evidence>
<dbReference type="InterPro" id="IPR000847">
    <property type="entry name" value="LysR_HTH_N"/>
</dbReference>
<feature type="domain" description="HTH lysR-type" evidence="5">
    <location>
        <begin position="11"/>
        <end position="68"/>
    </location>
</feature>
<keyword evidence="4" id="KW-0804">Transcription</keyword>
<dbReference type="GO" id="GO:0006351">
    <property type="term" value="P:DNA-templated transcription"/>
    <property type="evidence" value="ECO:0007669"/>
    <property type="project" value="TreeGrafter"/>
</dbReference>
<dbReference type="GO" id="GO:0043565">
    <property type="term" value="F:sequence-specific DNA binding"/>
    <property type="evidence" value="ECO:0007669"/>
    <property type="project" value="TreeGrafter"/>
</dbReference>
<evidence type="ECO:0000256" key="4">
    <source>
        <dbReference type="ARBA" id="ARBA00023163"/>
    </source>
</evidence>
<protein>
    <recommendedName>
        <fullName evidence="5">HTH lysR-type domain-containing protein</fullName>
    </recommendedName>
</protein>
<keyword evidence="3" id="KW-0238">DNA-binding</keyword>
<proteinExistence type="inferred from homology"/>
<dbReference type="PROSITE" id="PS50931">
    <property type="entry name" value="HTH_LYSR"/>
    <property type="match status" value="1"/>
</dbReference>
<organism evidence="6 7">
    <name type="scientific">Bradyrhizobium retamae</name>
    <dbReference type="NCBI Taxonomy" id="1300035"/>
    <lineage>
        <taxon>Bacteria</taxon>
        <taxon>Pseudomonadati</taxon>
        <taxon>Pseudomonadota</taxon>
        <taxon>Alphaproteobacteria</taxon>
        <taxon>Hyphomicrobiales</taxon>
        <taxon>Nitrobacteraceae</taxon>
        <taxon>Bradyrhizobium</taxon>
    </lineage>
</organism>
<evidence type="ECO:0000256" key="2">
    <source>
        <dbReference type="ARBA" id="ARBA00023015"/>
    </source>
</evidence>
<evidence type="ECO:0000256" key="3">
    <source>
        <dbReference type="ARBA" id="ARBA00023125"/>
    </source>
</evidence>
<evidence type="ECO:0000256" key="1">
    <source>
        <dbReference type="ARBA" id="ARBA00009437"/>
    </source>
</evidence>